<evidence type="ECO:0000313" key="11">
    <source>
        <dbReference type="Proteomes" id="UP000295741"/>
    </source>
</evidence>
<dbReference type="Proteomes" id="UP000295741">
    <property type="component" value="Unassembled WGS sequence"/>
</dbReference>
<dbReference type="OrthoDB" id="9810350at2"/>
<comment type="subunit">
    <text evidence="9">Homopentamer.</text>
</comment>
<dbReference type="AlphaFoldDB" id="A0A4R6J3I2"/>
<keyword evidence="5 9" id="KW-1133">Transmembrane helix</keyword>
<dbReference type="InterPro" id="IPR001185">
    <property type="entry name" value="MS_channel"/>
</dbReference>
<comment type="similarity">
    <text evidence="9">Belongs to the MscL family.</text>
</comment>
<reference evidence="10 11" key="1">
    <citation type="submission" date="2019-03" db="EMBL/GenBank/DDBJ databases">
        <title>Genomic Encyclopedia of Archaeal and Bacterial Type Strains, Phase II (KMG-II): from individual species to whole genera.</title>
        <authorList>
            <person name="Goeker M."/>
        </authorList>
    </citation>
    <scope>NUCLEOTIDE SEQUENCE [LARGE SCALE GENOMIC DNA]</scope>
    <source>
        <strain evidence="10 11">DSM 28323</strain>
    </source>
</reference>
<proteinExistence type="inferred from homology"/>
<gene>
    <name evidence="9" type="primary">mscL</name>
    <name evidence="10" type="ORF">BC659_0815</name>
</gene>
<dbReference type="GO" id="GO:0008381">
    <property type="term" value="F:mechanosensitive monoatomic ion channel activity"/>
    <property type="evidence" value="ECO:0007669"/>
    <property type="project" value="UniProtKB-UniRule"/>
</dbReference>
<evidence type="ECO:0000256" key="2">
    <source>
        <dbReference type="ARBA" id="ARBA00022448"/>
    </source>
</evidence>
<evidence type="ECO:0000256" key="1">
    <source>
        <dbReference type="ARBA" id="ARBA00004141"/>
    </source>
</evidence>
<dbReference type="Gene3D" id="1.10.1200.120">
    <property type="entry name" value="Large-conductance mechanosensitive channel, MscL, domain 1"/>
    <property type="match status" value="1"/>
</dbReference>
<feature type="transmembrane region" description="Helical" evidence="9">
    <location>
        <begin position="16"/>
        <end position="37"/>
    </location>
</feature>
<organism evidence="10 11">
    <name type="scientific">Sediminibacterium goheungense</name>
    <dbReference type="NCBI Taxonomy" id="1086393"/>
    <lineage>
        <taxon>Bacteria</taxon>
        <taxon>Pseudomonadati</taxon>
        <taxon>Bacteroidota</taxon>
        <taxon>Chitinophagia</taxon>
        <taxon>Chitinophagales</taxon>
        <taxon>Chitinophagaceae</taxon>
        <taxon>Sediminibacterium</taxon>
    </lineage>
</organism>
<keyword evidence="11" id="KW-1185">Reference proteome</keyword>
<evidence type="ECO:0000256" key="3">
    <source>
        <dbReference type="ARBA" id="ARBA00022475"/>
    </source>
</evidence>
<protein>
    <recommendedName>
        <fullName evidence="9">Large-conductance mechanosensitive channel</fullName>
    </recommendedName>
</protein>
<evidence type="ECO:0000256" key="6">
    <source>
        <dbReference type="ARBA" id="ARBA00023065"/>
    </source>
</evidence>
<evidence type="ECO:0000256" key="7">
    <source>
        <dbReference type="ARBA" id="ARBA00023136"/>
    </source>
</evidence>
<feature type="transmembrane region" description="Helical" evidence="9">
    <location>
        <begin position="90"/>
        <end position="108"/>
    </location>
</feature>
<dbReference type="PANTHER" id="PTHR30266:SF2">
    <property type="entry name" value="LARGE-CONDUCTANCE MECHANOSENSITIVE CHANNEL"/>
    <property type="match status" value="1"/>
</dbReference>
<dbReference type="InterPro" id="IPR036019">
    <property type="entry name" value="MscL_channel"/>
</dbReference>
<comment type="subcellular location">
    <subcellularLocation>
        <location evidence="9">Cell membrane</location>
        <topology evidence="9">Multi-pass membrane protein</topology>
    </subcellularLocation>
    <subcellularLocation>
        <location evidence="1">Membrane</location>
        <topology evidence="1">Multi-pass membrane protein</topology>
    </subcellularLocation>
</comment>
<evidence type="ECO:0000313" key="10">
    <source>
        <dbReference type="EMBL" id="TDO28735.1"/>
    </source>
</evidence>
<evidence type="ECO:0000256" key="8">
    <source>
        <dbReference type="ARBA" id="ARBA00023303"/>
    </source>
</evidence>
<dbReference type="SUPFAM" id="SSF81330">
    <property type="entry name" value="Gated mechanosensitive channel"/>
    <property type="match status" value="1"/>
</dbReference>
<keyword evidence="2 9" id="KW-0813">Transport</keyword>
<dbReference type="GO" id="GO:0005886">
    <property type="term" value="C:plasma membrane"/>
    <property type="evidence" value="ECO:0007669"/>
    <property type="project" value="UniProtKB-SubCell"/>
</dbReference>
<evidence type="ECO:0000256" key="4">
    <source>
        <dbReference type="ARBA" id="ARBA00022692"/>
    </source>
</evidence>
<dbReference type="NCBIfam" id="NF001843">
    <property type="entry name" value="PRK00567.1-4"/>
    <property type="match status" value="1"/>
</dbReference>
<accession>A0A4R6J3I2</accession>
<dbReference type="Pfam" id="PF01741">
    <property type="entry name" value="MscL"/>
    <property type="match status" value="1"/>
</dbReference>
<dbReference type="PRINTS" id="PR01264">
    <property type="entry name" value="MECHCHANNEL"/>
</dbReference>
<dbReference type="PANTHER" id="PTHR30266">
    <property type="entry name" value="MECHANOSENSITIVE CHANNEL MSCL"/>
    <property type="match status" value="1"/>
</dbReference>
<keyword evidence="7 9" id="KW-0472">Membrane</keyword>
<dbReference type="InterPro" id="IPR037673">
    <property type="entry name" value="MSC/AndL"/>
</dbReference>
<name>A0A4R6J3I2_9BACT</name>
<dbReference type="HAMAP" id="MF_00115">
    <property type="entry name" value="MscL"/>
    <property type="match status" value="1"/>
</dbReference>
<dbReference type="RefSeq" id="WP_133473363.1">
    <property type="nucleotide sequence ID" value="NZ_SNWP01000010.1"/>
</dbReference>
<evidence type="ECO:0000256" key="5">
    <source>
        <dbReference type="ARBA" id="ARBA00022989"/>
    </source>
</evidence>
<keyword evidence="6 9" id="KW-0406">Ion transport</keyword>
<keyword evidence="8 9" id="KW-0407">Ion channel</keyword>
<comment type="caution">
    <text evidence="10">The sequence shown here is derived from an EMBL/GenBank/DDBJ whole genome shotgun (WGS) entry which is preliminary data.</text>
</comment>
<comment type="function">
    <text evidence="9">Channel that opens in response to stretch forces in the membrane lipid bilayer. May participate in the regulation of osmotic pressure changes within the cell.</text>
</comment>
<evidence type="ECO:0000256" key="9">
    <source>
        <dbReference type="HAMAP-Rule" id="MF_00115"/>
    </source>
</evidence>
<keyword evidence="4 9" id="KW-0812">Transmembrane</keyword>
<keyword evidence="3 9" id="KW-1003">Cell membrane</keyword>
<dbReference type="EMBL" id="SNWP01000010">
    <property type="protein sequence ID" value="TDO28735.1"/>
    <property type="molecule type" value="Genomic_DNA"/>
</dbReference>
<sequence>MGMFKEFKEFAMRGNLVDIAVAFVMGASFGKIVTSFVDGVVMPVVGMLTGGVDFNDKVLVLKEAVAEVKDASGAVVTKAAAEVSIKYGTFLTNVLDFLIVAFVVFLVIKAINKMKGPAEPSAPAGPSESEKLLAEIRDSLKKV</sequence>
<dbReference type="NCBIfam" id="TIGR00220">
    <property type="entry name" value="mscL"/>
    <property type="match status" value="1"/>
</dbReference>